<protein>
    <submittedName>
        <fullName evidence="1">Uncharacterized protein</fullName>
    </submittedName>
</protein>
<name>A0A920BTX3_9BACI</name>
<gene>
    <name evidence="1" type="ORF">J27TS8_26230</name>
</gene>
<keyword evidence="2" id="KW-1185">Reference proteome</keyword>
<evidence type="ECO:0000313" key="2">
    <source>
        <dbReference type="Proteomes" id="UP000682111"/>
    </source>
</evidence>
<comment type="caution">
    <text evidence="1">The sequence shown here is derived from an EMBL/GenBank/DDBJ whole genome shotgun (WGS) entry which is preliminary data.</text>
</comment>
<dbReference type="EMBL" id="BORC01000004">
    <property type="protein sequence ID" value="GIN62630.1"/>
    <property type="molecule type" value="Genomic_DNA"/>
</dbReference>
<dbReference type="Proteomes" id="UP000682111">
    <property type="component" value="Unassembled WGS sequence"/>
</dbReference>
<reference evidence="1" key="1">
    <citation type="submission" date="2021-03" db="EMBL/GenBank/DDBJ databases">
        <title>Antimicrobial resistance genes in bacteria isolated from Japanese honey, and their potential for conferring macrolide and lincosamide resistance in the American foulbrood pathogen Paenibacillus larvae.</title>
        <authorList>
            <person name="Okamoto M."/>
            <person name="Kumagai M."/>
            <person name="Kanamori H."/>
            <person name="Takamatsu D."/>
        </authorList>
    </citation>
    <scope>NUCLEOTIDE SEQUENCE</scope>
    <source>
        <strain evidence="1">J27TS8</strain>
    </source>
</reference>
<evidence type="ECO:0000313" key="1">
    <source>
        <dbReference type="EMBL" id="GIN62630.1"/>
    </source>
</evidence>
<proteinExistence type="predicted"/>
<dbReference type="RefSeq" id="WP_244988933.1">
    <property type="nucleotide sequence ID" value="NZ_BORC01000004.1"/>
</dbReference>
<dbReference type="AlphaFoldDB" id="A0A920BTX3"/>
<dbReference type="PROSITE" id="PS51257">
    <property type="entry name" value="PROKAR_LIPOPROTEIN"/>
    <property type="match status" value="1"/>
</dbReference>
<organism evidence="1 2">
    <name type="scientific">Robertmurraya siralis</name>
    <dbReference type="NCBI Taxonomy" id="77777"/>
    <lineage>
        <taxon>Bacteria</taxon>
        <taxon>Bacillati</taxon>
        <taxon>Bacillota</taxon>
        <taxon>Bacilli</taxon>
        <taxon>Bacillales</taxon>
        <taxon>Bacillaceae</taxon>
        <taxon>Robertmurraya</taxon>
    </lineage>
</organism>
<sequence>MRNVLKFSFVSPVLIIAVSGCNVNISMINDDIFQYKDSFVGDNSAVGNIANQLADAEQLTGSNEQPF</sequence>
<accession>A0A920BTX3</accession>